<proteinExistence type="predicted"/>
<feature type="domain" description="Dienelactone hydrolase" evidence="1">
    <location>
        <begin position="158"/>
        <end position="268"/>
    </location>
</feature>
<evidence type="ECO:0000313" key="3">
    <source>
        <dbReference type="Proteomes" id="UP000183567"/>
    </source>
</evidence>
<dbReference type="AlphaFoldDB" id="A0A1J8QCL8"/>
<protein>
    <recommendedName>
        <fullName evidence="1">Dienelactone hydrolase domain-containing protein</fullName>
    </recommendedName>
</protein>
<dbReference type="PANTHER" id="PTHR17630">
    <property type="entry name" value="DIENELACTONE HYDROLASE"/>
    <property type="match status" value="1"/>
</dbReference>
<organism evidence="2 3">
    <name type="scientific">Rhizopogon vesiculosus</name>
    <dbReference type="NCBI Taxonomy" id="180088"/>
    <lineage>
        <taxon>Eukaryota</taxon>
        <taxon>Fungi</taxon>
        <taxon>Dikarya</taxon>
        <taxon>Basidiomycota</taxon>
        <taxon>Agaricomycotina</taxon>
        <taxon>Agaricomycetes</taxon>
        <taxon>Agaricomycetidae</taxon>
        <taxon>Boletales</taxon>
        <taxon>Suillineae</taxon>
        <taxon>Rhizopogonaceae</taxon>
        <taxon>Rhizopogon</taxon>
    </lineage>
</organism>
<sequence length="270" mass="30278">MELGYLVLGPDYFFGDAVPNHEPGRDRDAWLIVAWKLAIDAFPTWLDAVKAKYGAEKKYCAVGYCFGAPFVMDLCAAGSVVAGALAHPAFLDESHFEKLEGPLLLSCAEEDHTFPHAERRRAEDIMVSRKCTYYFQVFSGVKHGFAVRCDPDIETERYCFGAPFVMDLCAAGSVVAGALAHPAFLNESHFEKLEGPLLLSCPEEDHTFPHAERRRAEDIMVSRKCTYYFQVFSGVKHGFAVRGDPGIETERWAKEESARGIKEWFDRFTA</sequence>
<comment type="caution">
    <text evidence="2">The sequence shown here is derived from an EMBL/GenBank/DDBJ whole genome shotgun (WGS) entry which is preliminary data.</text>
</comment>
<dbReference type="STRING" id="180088.A0A1J8QCL8"/>
<dbReference type="Proteomes" id="UP000183567">
    <property type="component" value="Unassembled WGS sequence"/>
</dbReference>
<gene>
    <name evidence="2" type="ORF">AZE42_13107</name>
</gene>
<dbReference type="SUPFAM" id="SSF53474">
    <property type="entry name" value="alpha/beta-Hydrolases"/>
    <property type="match status" value="2"/>
</dbReference>
<feature type="domain" description="Dienelactone hydrolase" evidence="1">
    <location>
        <begin position="2"/>
        <end position="151"/>
    </location>
</feature>
<evidence type="ECO:0000259" key="1">
    <source>
        <dbReference type="Pfam" id="PF01738"/>
    </source>
</evidence>
<dbReference type="GO" id="GO:0016787">
    <property type="term" value="F:hydrolase activity"/>
    <property type="evidence" value="ECO:0007669"/>
    <property type="project" value="InterPro"/>
</dbReference>
<keyword evidence="3" id="KW-1185">Reference proteome</keyword>
<evidence type="ECO:0000313" key="2">
    <source>
        <dbReference type="EMBL" id="OJA17707.1"/>
    </source>
</evidence>
<dbReference type="Pfam" id="PF01738">
    <property type="entry name" value="DLH"/>
    <property type="match status" value="2"/>
</dbReference>
<accession>A0A1J8QCL8</accession>
<dbReference type="OrthoDB" id="1393670at2759"/>
<dbReference type="Gene3D" id="3.40.50.1820">
    <property type="entry name" value="alpha/beta hydrolase"/>
    <property type="match status" value="2"/>
</dbReference>
<dbReference type="InterPro" id="IPR029058">
    <property type="entry name" value="AB_hydrolase_fold"/>
</dbReference>
<dbReference type="PANTHER" id="PTHR17630:SF44">
    <property type="entry name" value="PROTEIN AIM2"/>
    <property type="match status" value="1"/>
</dbReference>
<name>A0A1J8QCL8_9AGAM</name>
<dbReference type="EMBL" id="LVVM01001858">
    <property type="protein sequence ID" value="OJA17707.1"/>
    <property type="molecule type" value="Genomic_DNA"/>
</dbReference>
<reference evidence="2 3" key="1">
    <citation type="submission" date="2016-03" db="EMBL/GenBank/DDBJ databases">
        <title>Comparative genomics of the ectomycorrhizal sister species Rhizopogon vinicolor and Rhizopogon vesiculosus (Basidiomycota: Boletales) reveals a divergence of the mating type B locus.</title>
        <authorList>
            <person name="Mujic A.B."/>
            <person name="Kuo A."/>
            <person name="Tritt A."/>
            <person name="Lipzen A."/>
            <person name="Chen C."/>
            <person name="Johnson J."/>
            <person name="Sharma A."/>
            <person name="Barry K."/>
            <person name="Grigoriev I.V."/>
            <person name="Spatafora J.W."/>
        </authorList>
    </citation>
    <scope>NUCLEOTIDE SEQUENCE [LARGE SCALE GENOMIC DNA]</scope>
    <source>
        <strain evidence="2 3">AM-OR11-056</strain>
    </source>
</reference>
<dbReference type="InterPro" id="IPR002925">
    <property type="entry name" value="Dienelactn_hydro"/>
</dbReference>